<gene>
    <name evidence="1" type="ORF">SAMN04488107_4211</name>
</gene>
<accession>A0A239I839</accession>
<protein>
    <submittedName>
        <fullName evidence="1">Uncharacterized protein</fullName>
    </submittedName>
</protein>
<dbReference type="AlphaFoldDB" id="A0A239I839"/>
<organism evidence="1 2">
    <name type="scientific">Geodermatophilus saharensis</name>
    <dbReference type="NCBI Taxonomy" id="1137994"/>
    <lineage>
        <taxon>Bacteria</taxon>
        <taxon>Bacillati</taxon>
        <taxon>Actinomycetota</taxon>
        <taxon>Actinomycetes</taxon>
        <taxon>Geodermatophilales</taxon>
        <taxon>Geodermatophilaceae</taxon>
        <taxon>Geodermatophilus</taxon>
    </lineage>
</organism>
<keyword evidence="2" id="KW-1185">Reference proteome</keyword>
<evidence type="ECO:0000313" key="1">
    <source>
        <dbReference type="EMBL" id="SNS89552.1"/>
    </source>
</evidence>
<name>A0A239I839_9ACTN</name>
<dbReference type="Proteomes" id="UP000198386">
    <property type="component" value="Unassembled WGS sequence"/>
</dbReference>
<reference evidence="2" key="1">
    <citation type="submission" date="2017-06" db="EMBL/GenBank/DDBJ databases">
        <authorList>
            <person name="Varghese N."/>
            <person name="Submissions S."/>
        </authorList>
    </citation>
    <scope>NUCLEOTIDE SEQUENCE [LARGE SCALE GENOMIC DNA]</scope>
    <source>
        <strain evidence="2">DSM 45423</strain>
    </source>
</reference>
<dbReference type="OrthoDB" id="3576351at2"/>
<evidence type="ECO:0000313" key="2">
    <source>
        <dbReference type="Proteomes" id="UP000198386"/>
    </source>
</evidence>
<dbReference type="RefSeq" id="WP_089405852.1">
    <property type="nucleotide sequence ID" value="NZ_FZOH01000010.1"/>
</dbReference>
<proteinExistence type="predicted"/>
<sequence>MIVEVVGGADERPEVRVVDTDDLTRLHLALGQVTDEEADEALREAGLGRLEDADTGSLDAAALRAAAEPDADVADWAQRWDRMVEHARERGWLSEDGATLQVHVESAAGA</sequence>
<dbReference type="EMBL" id="FZOH01000010">
    <property type="protein sequence ID" value="SNS89552.1"/>
    <property type="molecule type" value="Genomic_DNA"/>
</dbReference>